<dbReference type="EMBL" id="CADCWI010000029">
    <property type="protein sequence ID" value="CAA9545601.1"/>
    <property type="molecule type" value="Genomic_DNA"/>
</dbReference>
<dbReference type="InterPro" id="IPR000644">
    <property type="entry name" value="CBS_dom"/>
</dbReference>
<dbReference type="Gene3D" id="3.10.580.10">
    <property type="entry name" value="CBS-domain"/>
    <property type="match status" value="1"/>
</dbReference>
<evidence type="ECO:0000259" key="4">
    <source>
        <dbReference type="PROSITE" id="PS51371"/>
    </source>
</evidence>
<evidence type="ECO:0000313" key="5">
    <source>
        <dbReference type="EMBL" id="CAA9545601.1"/>
    </source>
</evidence>
<evidence type="ECO:0000256" key="1">
    <source>
        <dbReference type="ARBA" id="ARBA00023122"/>
    </source>
</evidence>
<dbReference type="SMART" id="SM00116">
    <property type="entry name" value="CBS"/>
    <property type="match status" value="2"/>
</dbReference>
<dbReference type="PANTHER" id="PTHR43080">
    <property type="entry name" value="CBS DOMAIN-CONTAINING PROTEIN CBSX3, MITOCHONDRIAL"/>
    <property type="match status" value="1"/>
</dbReference>
<name>A0A6J4UB14_9BACT</name>
<feature type="domain" description="CBS" evidence="4">
    <location>
        <begin position="36"/>
        <end position="92"/>
    </location>
</feature>
<dbReference type="CDD" id="cd04586">
    <property type="entry name" value="CBS_pair_BON_assoc"/>
    <property type="match status" value="1"/>
</dbReference>
<evidence type="ECO:0000256" key="3">
    <source>
        <dbReference type="SAM" id="MobiDB-lite"/>
    </source>
</evidence>
<sequence length="183" mass="19977">MPERESGNETHKVRSVRITAESAEEERNNPHVTHIMRTNIPQVSPTDSIGLAAHLMVKHQVPGVPVVENGTLIGIITESDIIAREADVDVPTPVPFLDAIFMADAGPEFDEEMRRVLAVNARQLMTSPVFSVRSTATLTEVATLMVDRGVNPIPVLNDELQVIGLVSRADLVRVISALENQES</sequence>
<feature type="domain" description="CBS" evidence="4">
    <location>
        <begin position="125"/>
        <end position="183"/>
    </location>
</feature>
<gene>
    <name evidence="5" type="ORF">AVDCRST_MAG43-560</name>
</gene>
<evidence type="ECO:0000256" key="2">
    <source>
        <dbReference type="PROSITE-ProRule" id="PRU00703"/>
    </source>
</evidence>
<keyword evidence="1 2" id="KW-0129">CBS domain</keyword>
<dbReference type="Pfam" id="PF00571">
    <property type="entry name" value="CBS"/>
    <property type="match status" value="2"/>
</dbReference>
<protein>
    <recommendedName>
        <fullName evidence="4">CBS domain-containing protein</fullName>
    </recommendedName>
</protein>
<dbReference type="PROSITE" id="PS51371">
    <property type="entry name" value="CBS"/>
    <property type="match status" value="2"/>
</dbReference>
<dbReference type="SUPFAM" id="SSF54631">
    <property type="entry name" value="CBS-domain pair"/>
    <property type="match status" value="1"/>
</dbReference>
<dbReference type="PANTHER" id="PTHR43080:SF2">
    <property type="entry name" value="CBS DOMAIN-CONTAINING PROTEIN"/>
    <property type="match status" value="1"/>
</dbReference>
<dbReference type="AlphaFoldDB" id="A0A6J4UB14"/>
<dbReference type="InterPro" id="IPR046342">
    <property type="entry name" value="CBS_dom_sf"/>
</dbReference>
<accession>A0A6J4UB14</accession>
<feature type="region of interest" description="Disordered" evidence="3">
    <location>
        <begin position="1"/>
        <end position="28"/>
    </location>
</feature>
<organism evidence="5">
    <name type="scientific">uncultured Thermomicrobiales bacterium</name>
    <dbReference type="NCBI Taxonomy" id="1645740"/>
    <lineage>
        <taxon>Bacteria</taxon>
        <taxon>Pseudomonadati</taxon>
        <taxon>Thermomicrobiota</taxon>
        <taxon>Thermomicrobia</taxon>
        <taxon>Thermomicrobiales</taxon>
        <taxon>environmental samples</taxon>
    </lineage>
</organism>
<reference evidence="5" key="1">
    <citation type="submission" date="2020-02" db="EMBL/GenBank/DDBJ databases">
        <authorList>
            <person name="Meier V. D."/>
        </authorList>
    </citation>
    <scope>NUCLEOTIDE SEQUENCE</scope>
    <source>
        <strain evidence="5">AVDCRST_MAG43</strain>
    </source>
</reference>
<proteinExistence type="predicted"/>
<feature type="compositionally biased region" description="Basic and acidic residues" evidence="3">
    <location>
        <begin position="1"/>
        <end position="12"/>
    </location>
</feature>
<dbReference type="InterPro" id="IPR051257">
    <property type="entry name" value="Diverse_CBS-Domain"/>
</dbReference>